<feature type="transmembrane region" description="Helical" evidence="10">
    <location>
        <begin position="403"/>
        <end position="428"/>
    </location>
</feature>
<evidence type="ECO:0000256" key="5">
    <source>
        <dbReference type="ARBA" id="ARBA00022741"/>
    </source>
</evidence>
<evidence type="ECO:0000259" key="12">
    <source>
        <dbReference type="PROSITE" id="PS50929"/>
    </source>
</evidence>
<gene>
    <name evidence="14" type="ORF">SAMN05443432_103260</name>
</gene>
<keyword evidence="9 10" id="KW-0472">Membrane</keyword>
<evidence type="ECO:0000259" key="11">
    <source>
        <dbReference type="PROSITE" id="PS50893"/>
    </source>
</evidence>
<keyword evidence="15" id="KW-1185">Reference proteome</keyword>
<dbReference type="RefSeq" id="WP_149779048.1">
    <property type="nucleotide sequence ID" value="NZ_FRCB01000003.1"/>
</dbReference>
<dbReference type="EMBL" id="FRCB01000003">
    <property type="protein sequence ID" value="SHL88388.1"/>
    <property type="molecule type" value="Genomic_DNA"/>
</dbReference>
<evidence type="ECO:0000256" key="1">
    <source>
        <dbReference type="ARBA" id="ARBA00004651"/>
    </source>
</evidence>
<keyword evidence="8 10" id="KW-1133">Transmembrane helix</keyword>
<dbReference type="Gene3D" id="1.20.1560.10">
    <property type="entry name" value="ABC transporter type 1, transmembrane domain"/>
    <property type="match status" value="1"/>
</dbReference>
<feature type="transmembrane region" description="Helical" evidence="10">
    <location>
        <begin position="322"/>
        <end position="342"/>
    </location>
</feature>
<dbReference type="Gene3D" id="3.90.70.10">
    <property type="entry name" value="Cysteine proteinases"/>
    <property type="match status" value="1"/>
</dbReference>
<dbReference type="Pfam" id="PF00664">
    <property type="entry name" value="ABC_membrane"/>
    <property type="match status" value="1"/>
</dbReference>
<feature type="transmembrane region" description="Helical" evidence="10">
    <location>
        <begin position="185"/>
        <end position="207"/>
    </location>
</feature>
<dbReference type="InterPro" id="IPR036640">
    <property type="entry name" value="ABC1_TM_sf"/>
</dbReference>
<evidence type="ECO:0000313" key="14">
    <source>
        <dbReference type="EMBL" id="SHL88388.1"/>
    </source>
</evidence>
<feature type="domain" description="Peptidase C39" evidence="13">
    <location>
        <begin position="28"/>
        <end position="151"/>
    </location>
</feature>
<evidence type="ECO:0000256" key="6">
    <source>
        <dbReference type="ARBA" id="ARBA00022801"/>
    </source>
</evidence>
<keyword evidence="3" id="KW-1003">Cell membrane</keyword>
<dbReference type="CDD" id="cd03245">
    <property type="entry name" value="ABCC_bacteriocin_exporters"/>
    <property type="match status" value="1"/>
</dbReference>
<dbReference type="Pfam" id="PF00005">
    <property type="entry name" value="ABC_tran"/>
    <property type="match status" value="1"/>
</dbReference>
<dbReference type="PROSITE" id="PS50990">
    <property type="entry name" value="PEPTIDASE_C39"/>
    <property type="match status" value="1"/>
</dbReference>
<feature type="domain" description="ABC transmembrane type-1" evidence="12">
    <location>
        <begin position="185"/>
        <end position="463"/>
    </location>
</feature>
<dbReference type="GO" id="GO:0008233">
    <property type="term" value="F:peptidase activity"/>
    <property type="evidence" value="ECO:0007669"/>
    <property type="project" value="InterPro"/>
</dbReference>
<proteinExistence type="predicted"/>
<dbReference type="PANTHER" id="PTHR43394:SF1">
    <property type="entry name" value="ATP-BINDING CASSETTE SUB-FAMILY B MEMBER 10, MITOCHONDRIAL"/>
    <property type="match status" value="1"/>
</dbReference>
<evidence type="ECO:0000313" key="15">
    <source>
        <dbReference type="Proteomes" id="UP000322545"/>
    </source>
</evidence>
<dbReference type="InterPro" id="IPR003593">
    <property type="entry name" value="AAA+_ATPase"/>
</dbReference>
<evidence type="ECO:0000256" key="4">
    <source>
        <dbReference type="ARBA" id="ARBA00022692"/>
    </source>
</evidence>
<dbReference type="GO" id="GO:0015421">
    <property type="term" value="F:ABC-type oligopeptide transporter activity"/>
    <property type="evidence" value="ECO:0007669"/>
    <property type="project" value="TreeGrafter"/>
</dbReference>
<dbReference type="InterPro" id="IPR017750">
    <property type="entry name" value="ATPase_T1SS"/>
</dbReference>
<dbReference type="InterPro" id="IPR003439">
    <property type="entry name" value="ABC_transporter-like_ATP-bd"/>
</dbReference>
<dbReference type="Gene3D" id="3.40.50.300">
    <property type="entry name" value="P-loop containing nucleotide triphosphate hydrolases"/>
    <property type="match status" value="1"/>
</dbReference>
<sequence>MSRQDTSSSQAGAVDRNIVALDPGQHSRPDAMTSLEACMLHVAAHLDRPITLAALHAAQSTDGSDRLGVRDVMTAAQRAGIQAAFGARKLRGFDAMLVPAILLLRDERAVVLYGFGKDDTVLVHDPLLGEGTGQIARAELEQVYTGYAILLRAEHRDDMAATAMGRQGHWFWSALAANKWSYTQVLLAAVVANFLGLTTSIFIMVVYDRILPNEATESLIALTFGVAIALLFDFFIKTLRAGFIDRAGQRADLLMGRRIFDQLLDLQMRARKGSTGALASTLREFETLRDFFTSATLVAVVDLPFILLFVWVIYLIGGPLALVPGLAVPLVLLIGIAVQPVLSRIADKSFADGQSKQSVLVETVSGLETIKATGAAYRMRARWEEAISRQSEHSLQSRAVMQFAMNATGFAQQAAQILIVFYGVFLISDGTVSMGALIASVILTGRALAPLAQLAQTMTRLNHARSSYRSLDALMRSDSERPEGRTWLSRPRLDGAIRLENVHFTYPDQLVATLKGVSFTIQPGEKVAILGRIGSGKSTVARMMLGLYAPDQGAILVDDTDIRQIDPGDLRRNIGSVLQDVWLFSGTVRENIAIGARHARDADILDASRIAGVEDFIARHPSGYDLMLAERGEGLSGGQRQAITLARALVGKPPILLLDEPTSAMDVQNERDMIARLKTHMRDQTVVIVTHRTSLLELVDRVIVIEDGKVAVDGDKSLLSQRAAAHGAGGGHGA</sequence>
<keyword evidence="6" id="KW-0378">Hydrolase</keyword>
<feature type="transmembrane region" description="Helical" evidence="10">
    <location>
        <begin position="291"/>
        <end position="316"/>
    </location>
</feature>
<keyword evidence="4 10" id="KW-0812">Transmembrane</keyword>
<evidence type="ECO:0000256" key="3">
    <source>
        <dbReference type="ARBA" id="ARBA00022475"/>
    </source>
</evidence>
<keyword evidence="2" id="KW-0813">Transport</keyword>
<dbReference type="SMART" id="SM00382">
    <property type="entry name" value="AAA"/>
    <property type="match status" value="1"/>
</dbReference>
<dbReference type="SUPFAM" id="SSF52540">
    <property type="entry name" value="P-loop containing nucleoside triphosphate hydrolases"/>
    <property type="match status" value="1"/>
</dbReference>
<dbReference type="AlphaFoldDB" id="A0A1M7E9U3"/>
<comment type="subcellular location">
    <subcellularLocation>
        <location evidence="1">Cell membrane</location>
        <topology evidence="1">Multi-pass membrane protein</topology>
    </subcellularLocation>
</comment>
<dbReference type="PROSITE" id="PS00211">
    <property type="entry name" value="ABC_TRANSPORTER_1"/>
    <property type="match status" value="1"/>
</dbReference>
<dbReference type="InterPro" id="IPR017871">
    <property type="entry name" value="ABC_transporter-like_CS"/>
</dbReference>
<dbReference type="InterPro" id="IPR039421">
    <property type="entry name" value="Type_1_exporter"/>
</dbReference>
<dbReference type="CDD" id="cd18587">
    <property type="entry name" value="ABC_6TM_LapB_like"/>
    <property type="match status" value="1"/>
</dbReference>
<dbReference type="InterPro" id="IPR005074">
    <property type="entry name" value="Peptidase_C39"/>
</dbReference>
<keyword evidence="7 14" id="KW-0067">ATP-binding</keyword>
<dbReference type="InterPro" id="IPR011527">
    <property type="entry name" value="ABC1_TM_dom"/>
</dbReference>
<dbReference type="Proteomes" id="UP000322545">
    <property type="component" value="Unassembled WGS sequence"/>
</dbReference>
<dbReference type="SUPFAM" id="SSF90123">
    <property type="entry name" value="ABC transporter transmembrane region"/>
    <property type="match status" value="1"/>
</dbReference>
<dbReference type="GO" id="GO:0005886">
    <property type="term" value="C:plasma membrane"/>
    <property type="evidence" value="ECO:0007669"/>
    <property type="project" value="UniProtKB-SubCell"/>
</dbReference>
<keyword evidence="5" id="KW-0547">Nucleotide-binding</keyword>
<dbReference type="PROSITE" id="PS50893">
    <property type="entry name" value="ABC_TRANSPORTER_2"/>
    <property type="match status" value="1"/>
</dbReference>
<protein>
    <submittedName>
        <fullName evidence="14">ATP-binding cassette, subfamily C, LapB</fullName>
    </submittedName>
</protein>
<dbReference type="GO" id="GO:0005524">
    <property type="term" value="F:ATP binding"/>
    <property type="evidence" value="ECO:0007669"/>
    <property type="project" value="UniProtKB-KW"/>
</dbReference>
<dbReference type="Pfam" id="PF03412">
    <property type="entry name" value="Peptidase_C39"/>
    <property type="match status" value="1"/>
</dbReference>
<evidence type="ECO:0000256" key="9">
    <source>
        <dbReference type="ARBA" id="ARBA00023136"/>
    </source>
</evidence>
<dbReference type="NCBIfam" id="TIGR03375">
    <property type="entry name" value="type_I_sec_LssB"/>
    <property type="match status" value="1"/>
</dbReference>
<dbReference type="GO" id="GO:0006508">
    <property type="term" value="P:proteolysis"/>
    <property type="evidence" value="ECO:0007669"/>
    <property type="project" value="InterPro"/>
</dbReference>
<evidence type="ECO:0000256" key="8">
    <source>
        <dbReference type="ARBA" id="ARBA00022989"/>
    </source>
</evidence>
<feature type="domain" description="ABC transporter" evidence="11">
    <location>
        <begin position="497"/>
        <end position="732"/>
    </location>
</feature>
<dbReference type="PANTHER" id="PTHR43394">
    <property type="entry name" value="ATP-DEPENDENT PERMEASE MDL1, MITOCHONDRIAL"/>
    <property type="match status" value="1"/>
</dbReference>
<evidence type="ECO:0000256" key="10">
    <source>
        <dbReference type="SAM" id="Phobius"/>
    </source>
</evidence>
<dbReference type="PROSITE" id="PS50929">
    <property type="entry name" value="ABC_TM1F"/>
    <property type="match status" value="1"/>
</dbReference>
<name>A0A1M7E9U3_9RHOB</name>
<dbReference type="InterPro" id="IPR027417">
    <property type="entry name" value="P-loop_NTPase"/>
</dbReference>
<evidence type="ECO:0000256" key="7">
    <source>
        <dbReference type="ARBA" id="ARBA00022840"/>
    </source>
</evidence>
<feature type="transmembrane region" description="Helical" evidence="10">
    <location>
        <begin position="219"/>
        <end position="236"/>
    </location>
</feature>
<dbReference type="GO" id="GO:0016887">
    <property type="term" value="F:ATP hydrolysis activity"/>
    <property type="evidence" value="ECO:0007669"/>
    <property type="project" value="InterPro"/>
</dbReference>
<evidence type="ECO:0000259" key="13">
    <source>
        <dbReference type="PROSITE" id="PS50990"/>
    </source>
</evidence>
<organism evidence="14 15">
    <name type="scientific">Roseovarius litoreus</name>
    <dbReference type="NCBI Taxonomy" id="1155722"/>
    <lineage>
        <taxon>Bacteria</taxon>
        <taxon>Pseudomonadati</taxon>
        <taxon>Pseudomonadota</taxon>
        <taxon>Alphaproteobacteria</taxon>
        <taxon>Rhodobacterales</taxon>
        <taxon>Roseobacteraceae</taxon>
        <taxon>Roseovarius</taxon>
    </lineage>
</organism>
<dbReference type="FunFam" id="3.40.50.300:FF:000299">
    <property type="entry name" value="ABC transporter ATP-binding protein/permease"/>
    <property type="match status" value="1"/>
</dbReference>
<reference evidence="14 15" key="1">
    <citation type="submission" date="2016-11" db="EMBL/GenBank/DDBJ databases">
        <authorList>
            <person name="Varghese N."/>
            <person name="Submissions S."/>
        </authorList>
    </citation>
    <scope>NUCLEOTIDE SEQUENCE [LARGE SCALE GENOMIC DNA]</scope>
    <source>
        <strain evidence="14 15">DSM 28249</strain>
    </source>
</reference>
<evidence type="ECO:0000256" key="2">
    <source>
        <dbReference type="ARBA" id="ARBA00022448"/>
    </source>
</evidence>
<accession>A0A1M7E9U3</accession>